<proteinExistence type="predicted"/>
<reference evidence="1" key="1">
    <citation type="journal article" date="2022" name="bioRxiv">
        <title>Sequencing and chromosome-scale assembly of the giantPleurodeles waltlgenome.</title>
        <authorList>
            <person name="Brown T."/>
            <person name="Elewa A."/>
            <person name="Iarovenko S."/>
            <person name="Subramanian E."/>
            <person name="Araus A.J."/>
            <person name="Petzold A."/>
            <person name="Susuki M."/>
            <person name="Suzuki K.-i.T."/>
            <person name="Hayashi T."/>
            <person name="Toyoda A."/>
            <person name="Oliveira C."/>
            <person name="Osipova E."/>
            <person name="Leigh N.D."/>
            <person name="Simon A."/>
            <person name="Yun M.H."/>
        </authorList>
    </citation>
    <scope>NUCLEOTIDE SEQUENCE</scope>
    <source>
        <strain evidence="1">20211129_DDA</strain>
        <tissue evidence="1">Liver</tissue>
    </source>
</reference>
<sequence>MDVSFLVGYVKRCDERKQGPAGGVRGHPTRNRPTVEIDRDKVIENIDTLTLKSESREDKEKLVESLNKAIDDRLNKVEEDRQKKAHKFNRH</sequence>
<keyword evidence="2" id="KW-1185">Reference proteome</keyword>
<name>A0AAV7WTF0_PLEWA</name>
<protein>
    <submittedName>
        <fullName evidence="1">Uncharacterized protein</fullName>
    </submittedName>
</protein>
<evidence type="ECO:0000313" key="1">
    <source>
        <dbReference type="EMBL" id="KAJ1217190.1"/>
    </source>
</evidence>
<evidence type="ECO:0000313" key="2">
    <source>
        <dbReference type="Proteomes" id="UP001066276"/>
    </source>
</evidence>
<dbReference type="AlphaFoldDB" id="A0AAV7WTF0"/>
<comment type="caution">
    <text evidence="1">The sequence shown here is derived from an EMBL/GenBank/DDBJ whole genome shotgun (WGS) entry which is preliminary data.</text>
</comment>
<accession>A0AAV7WTF0</accession>
<dbReference type="Proteomes" id="UP001066276">
    <property type="component" value="Chromosome 1_1"/>
</dbReference>
<gene>
    <name evidence="1" type="ORF">NDU88_004785</name>
</gene>
<dbReference type="EMBL" id="JANPWB010000001">
    <property type="protein sequence ID" value="KAJ1217190.1"/>
    <property type="molecule type" value="Genomic_DNA"/>
</dbReference>
<organism evidence="1 2">
    <name type="scientific">Pleurodeles waltl</name>
    <name type="common">Iberian ribbed newt</name>
    <dbReference type="NCBI Taxonomy" id="8319"/>
    <lineage>
        <taxon>Eukaryota</taxon>
        <taxon>Metazoa</taxon>
        <taxon>Chordata</taxon>
        <taxon>Craniata</taxon>
        <taxon>Vertebrata</taxon>
        <taxon>Euteleostomi</taxon>
        <taxon>Amphibia</taxon>
        <taxon>Batrachia</taxon>
        <taxon>Caudata</taxon>
        <taxon>Salamandroidea</taxon>
        <taxon>Salamandridae</taxon>
        <taxon>Pleurodelinae</taxon>
        <taxon>Pleurodeles</taxon>
    </lineage>
</organism>